<protein>
    <submittedName>
        <fullName evidence="1">Uncharacterized protein</fullName>
    </submittedName>
</protein>
<dbReference type="Proteomes" id="UP000316921">
    <property type="component" value="Chromosome"/>
</dbReference>
<evidence type="ECO:0000313" key="1">
    <source>
        <dbReference type="EMBL" id="QDU67886.1"/>
    </source>
</evidence>
<sequence>MAKPAAVDPFDIRELDPTMNTSLERCLLVAASAALCAGAAQAQAGTYRTICEESFDLAPGTNLGQTGSGSGWEAAWYSGPTDTNALIIPGSPGVTIGDAVGNIAYMSNSLNDGGNYRRISGTGFENITDAMFGSATGPLFGKDDTTLWVTFDAQKIPGGDDAYGGLSFFIFLDPNGVGEYLFMGSPFLFDDWGLDTPTGAPGASTIGQGNIDQPSHMVYRIDFLPGDERIQFWLNPTTDKPSTTADLDLMIPNFRFNELRIQSGTGGGTTGGSAPGFYFDGIKLECEDCEPPQALAGTPSTLSVSFGGNQSLILNAGAGNAGKTYFLLGSVSGTSPGFPIDGLTLPLNFDSYFVYTLSYANQPPLTNSFGVLDAAGTAQANFNMPVGIIPLVGQQINHAYVVIDFAGIIPFVGFVSNAAPLDVTN</sequence>
<gene>
    <name evidence="1" type="ORF">Pla133_29750</name>
</gene>
<dbReference type="EMBL" id="CP036287">
    <property type="protein sequence ID" value="QDU67886.1"/>
    <property type="molecule type" value="Genomic_DNA"/>
</dbReference>
<keyword evidence="2" id="KW-1185">Reference proteome</keyword>
<name>A0A518BLP5_9BACT</name>
<reference evidence="1 2" key="1">
    <citation type="submission" date="2019-02" db="EMBL/GenBank/DDBJ databases">
        <title>Deep-cultivation of Planctomycetes and their phenomic and genomic characterization uncovers novel biology.</title>
        <authorList>
            <person name="Wiegand S."/>
            <person name="Jogler M."/>
            <person name="Boedeker C."/>
            <person name="Pinto D."/>
            <person name="Vollmers J."/>
            <person name="Rivas-Marin E."/>
            <person name="Kohn T."/>
            <person name="Peeters S.H."/>
            <person name="Heuer A."/>
            <person name="Rast P."/>
            <person name="Oberbeckmann S."/>
            <person name="Bunk B."/>
            <person name="Jeske O."/>
            <person name="Meyerdierks A."/>
            <person name="Storesund J.E."/>
            <person name="Kallscheuer N."/>
            <person name="Luecker S."/>
            <person name="Lage O.M."/>
            <person name="Pohl T."/>
            <person name="Merkel B.J."/>
            <person name="Hornburger P."/>
            <person name="Mueller R.-W."/>
            <person name="Bruemmer F."/>
            <person name="Labrenz M."/>
            <person name="Spormann A.M."/>
            <person name="Op den Camp H."/>
            <person name="Overmann J."/>
            <person name="Amann R."/>
            <person name="Jetten M.S.M."/>
            <person name="Mascher T."/>
            <person name="Medema M.H."/>
            <person name="Devos D.P."/>
            <person name="Kaster A.-K."/>
            <person name="Ovreas L."/>
            <person name="Rohde M."/>
            <person name="Galperin M.Y."/>
            <person name="Jogler C."/>
        </authorList>
    </citation>
    <scope>NUCLEOTIDE SEQUENCE [LARGE SCALE GENOMIC DNA]</scope>
    <source>
        <strain evidence="1 2">Pla133</strain>
    </source>
</reference>
<accession>A0A518BLP5</accession>
<proteinExistence type="predicted"/>
<organism evidence="1 2">
    <name type="scientific">Engelhardtia mirabilis</name>
    <dbReference type="NCBI Taxonomy" id="2528011"/>
    <lineage>
        <taxon>Bacteria</taxon>
        <taxon>Pseudomonadati</taxon>
        <taxon>Planctomycetota</taxon>
        <taxon>Planctomycetia</taxon>
        <taxon>Planctomycetia incertae sedis</taxon>
        <taxon>Engelhardtia</taxon>
    </lineage>
</organism>
<evidence type="ECO:0000313" key="2">
    <source>
        <dbReference type="Proteomes" id="UP000316921"/>
    </source>
</evidence>
<dbReference type="AlphaFoldDB" id="A0A518BLP5"/>
<dbReference type="KEGG" id="pbap:Pla133_29750"/>